<dbReference type="InterPro" id="IPR001538">
    <property type="entry name" value="Man6P_isomerase-2_C"/>
</dbReference>
<dbReference type="GO" id="GO:0005976">
    <property type="term" value="P:polysaccharide metabolic process"/>
    <property type="evidence" value="ECO:0007669"/>
    <property type="project" value="InterPro"/>
</dbReference>
<dbReference type="PANTHER" id="PTHR46390">
    <property type="entry name" value="MANNOSE-1-PHOSPHATE GUANYLYLTRANSFERASE"/>
    <property type="match status" value="1"/>
</dbReference>
<dbReference type="SUPFAM" id="SSF53448">
    <property type="entry name" value="Nucleotide-diphospho-sugar transferases"/>
    <property type="match status" value="1"/>
</dbReference>
<dbReference type="Proteomes" id="UP001218502">
    <property type="component" value="Unassembled WGS sequence"/>
</dbReference>
<evidence type="ECO:0000313" key="3">
    <source>
        <dbReference type="EMBL" id="MDC1753698.1"/>
    </source>
</evidence>
<reference evidence="3" key="1">
    <citation type="submission" date="2022-10" db="EMBL/GenBank/DDBJ databases">
        <title>Human gut microbiome strain richness.</title>
        <authorList>
            <person name="Chen-Liaw A."/>
        </authorList>
    </citation>
    <scope>NUCLEOTIDE SEQUENCE</scope>
    <source>
        <strain evidence="3">A1_m1001262Bd0_191120</strain>
    </source>
</reference>
<dbReference type="EMBL" id="JAQNQY010000017">
    <property type="protein sequence ID" value="MDC1753698.1"/>
    <property type="molecule type" value="Genomic_DNA"/>
</dbReference>
<dbReference type="SUPFAM" id="SSF51182">
    <property type="entry name" value="RmlC-like cupins"/>
    <property type="match status" value="1"/>
</dbReference>
<dbReference type="InterPro" id="IPR011051">
    <property type="entry name" value="RmlC_Cupin_sf"/>
</dbReference>
<protein>
    <submittedName>
        <fullName evidence="3">Sugar phosphate nucleotidyltransferase</fullName>
    </submittedName>
</protein>
<dbReference type="CDD" id="cd02213">
    <property type="entry name" value="cupin_PMI_typeII_C"/>
    <property type="match status" value="1"/>
</dbReference>
<sequence>MEQLIDKSKHLIFERDTYQANIKALQQDMKDKKRIVLFVGAGINLGGNNDIDISWNGLLNMMLKDALSILTAEKRYTIQERERLESLLCSSKRISQRTEEEQLLWETLHGTVEGEFTSLVRASIIKSILGKNYIHTIRHQLYRYCDKDKMRDTFFEYYSYGKGTKESDPPLNSLYQLAKFILLYEPLVAIVTYNYDKFLTMAAEILYENREQFFSTKEKEILANNKRWRNGVQIEEVYGNFNNSQQADNILPIYHIHGYLPPFNEPFLSDGNEIVLSMEEYYDNVRNVYSWQTATQLHFLCHFTSLFVGNSLSDINPQRMVHYASSIGNEEKIYFLHASTKNYLKGTQPDDYKSYVQIMEIKDAFFTNYGLQLGEEIPVVTEPERRDTFPAIALASSYLAYERKCSTDEIVIIMPCDPYTEAGYFDTIRRIADAVKNNVAELVLMGVKPTYPSAKYGYVVPANDVQNKGTFQVSRFTEKPDMMTAEKLISEGAFWNGGVFAFRLGYMTDIVARYIEADTFAEIRSRYGEFPKISFDYEVAEKAQSVAVAPFAGEWKDLGTWNTLTDELSEHTVGNVVMDDESENTHVINELELPIMCIGARNLVIAASNDGILISDKSKSENIKTYADCLQRRPMFEERRWGEYKVVNTAEFPDGCKSLTKQLKINAGKSISYQMHRHRDEVWTFIDGEGELLLDGVRSVVGRGDTVMIRKGAKHAVKAISDLTFIEVQSGDLLVEEDIERFNYKW</sequence>
<evidence type="ECO:0000259" key="1">
    <source>
        <dbReference type="Pfam" id="PF00483"/>
    </source>
</evidence>
<dbReference type="InterPro" id="IPR029044">
    <property type="entry name" value="Nucleotide-diphossugar_trans"/>
</dbReference>
<dbReference type="GO" id="GO:0009298">
    <property type="term" value="P:GDP-mannose biosynthetic process"/>
    <property type="evidence" value="ECO:0007669"/>
    <property type="project" value="TreeGrafter"/>
</dbReference>
<dbReference type="PANTHER" id="PTHR46390:SF1">
    <property type="entry name" value="MANNOSE-1-PHOSPHATE GUANYLYLTRANSFERASE"/>
    <property type="match status" value="1"/>
</dbReference>
<feature type="domain" description="Mannose-6-phosphate isomerase type II C-terminal" evidence="2">
    <location>
        <begin position="639"/>
        <end position="743"/>
    </location>
</feature>
<dbReference type="InterPro" id="IPR014710">
    <property type="entry name" value="RmlC-like_jellyroll"/>
</dbReference>
<dbReference type="AlphaFoldDB" id="A0AAW6G234"/>
<dbReference type="InterPro" id="IPR051161">
    <property type="entry name" value="Mannose-6P_isomerase_type2"/>
</dbReference>
<gene>
    <name evidence="3" type="ORF">POY80_14745</name>
</gene>
<dbReference type="Gene3D" id="2.60.120.10">
    <property type="entry name" value="Jelly Rolls"/>
    <property type="match status" value="1"/>
</dbReference>
<dbReference type="Gene3D" id="3.90.550.10">
    <property type="entry name" value="Spore Coat Polysaccharide Biosynthesis Protein SpsA, Chain A"/>
    <property type="match status" value="1"/>
</dbReference>
<dbReference type="Pfam" id="PF13289">
    <property type="entry name" value="SIR2_2"/>
    <property type="match status" value="1"/>
</dbReference>
<dbReference type="GO" id="GO:0004475">
    <property type="term" value="F:mannose-1-phosphate guanylyltransferase (GTP) activity"/>
    <property type="evidence" value="ECO:0007669"/>
    <property type="project" value="TreeGrafter"/>
</dbReference>
<name>A0AAW6G234_BACUN</name>
<accession>A0AAW6G234</accession>
<evidence type="ECO:0000259" key="2">
    <source>
        <dbReference type="Pfam" id="PF01050"/>
    </source>
</evidence>
<dbReference type="Pfam" id="PF00483">
    <property type="entry name" value="NTP_transferase"/>
    <property type="match status" value="1"/>
</dbReference>
<evidence type="ECO:0000313" key="4">
    <source>
        <dbReference type="Proteomes" id="UP001218502"/>
    </source>
</evidence>
<feature type="domain" description="Nucleotidyl transferase" evidence="1">
    <location>
        <begin position="373"/>
        <end position="567"/>
    </location>
</feature>
<comment type="caution">
    <text evidence="3">The sequence shown here is derived from an EMBL/GenBank/DDBJ whole genome shotgun (WGS) entry which is preliminary data.</text>
</comment>
<proteinExistence type="predicted"/>
<dbReference type="Pfam" id="PF01050">
    <property type="entry name" value="MannoseP_isomer"/>
    <property type="match status" value="1"/>
</dbReference>
<dbReference type="InterPro" id="IPR005835">
    <property type="entry name" value="NTP_transferase_dom"/>
</dbReference>
<organism evidence="3 4">
    <name type="scientific">Bacteroides uniformis</name>
    <dbReference type="NCBI Taxonomy" id="820"/>
    <lineage>
        <taxon>Bacteria</taxon>
        <taxon>Pseudomonadati</taxon>
        <taxon>Bacteroidota</taxon>
        <taxon>Bacteroidia</taxon>
        <taxon>Bacteroidales</taxon>
        <taxon>Bacteroidaceae</taxon>
        <taxon>Bacteroides</taxon>
    </lineage>
</organism>